<dbReference type="InterPro" id="IPR006016">
    <property type="entry name" value="UspA"/>
</dbReference>
<name>A0A343TMW9_9EURY</name>
<evidence type="ECO:0000259" key="3">
    <source>
        <dbReference type="Pfam" id="PF00582"/>
    </source>
</evidence>
<dbReference type="SUPFAM" id="SSF52402">
    <property type="entry name" value="Adenine nucleotide alpha hydrolases-like"/>
    <property type="match status" value="1"/>
</dbReference>
<organism evidence="4 5">
    <name type="scientific">Halalkaliarchaeum desulfuricum</name>
    <dbReference type="NCBI Taxonomy" id="2055893"/>
    <lineage>
        <taxon>Archaea</taxon>
        <taxon>Methanobacteriati</taxon>
        <taxon>Methanobacteriota</taxon>
        <taxon>Stenosarchaea group</taxon>
        <taxon>Halobacteria</taxon>
        <taxon>Halobacteriales</taxon>
        <taxon>Haloferacaceae</taxon>
        <taxon>Halalkaliarchaeum</taxon>
    </lineage>
</organism>
<keyword evidence="5" id="KW-1185">Reference proteome</keyword>
<dbReference type="CDD" id="cd00293">
    <property type="entry name" value="USP-like"/>
    <property type="match status" value="1"/>
</dbReference>
<dbReference type="PANTHER" id="PTHR46268">
    <property type="entry name" value="STRESS RESPONSE PROTEIN NHAX"/>
    <property type="match status" value="1"/>
</dbReference>
<evidence type="ECO:0000256" key="2">
    <source>
        <dbReference type="SAM" id="MobiDB-lite"/>
    </source>
</evidence>
<dbReference type="GeneID" id="37879183"/>
<dbReference type="EMBL" id="CP025066">
    <property type="protein sequence ID" value="AUX10441.1"/>
    <property type="molecule type" value="Genomic_DNA"/>
</dbReference>
<dbReference type="Gene3D" id="3.40.50.620">
    <property type="entry name" value="HUPs"/>
    <property type="match status" value="1"/>
</dbReference>
<reference evidence="5" key="1">
    <citation type="submission" date="2017-11" db="EMBL/GenBank/DDBJ databases">
        <title>Phenotypic and genomic properties of facultatively anaerobic sulfur-reducing natronoarchaea from hypersaline soda lakes.</title>
        <authorList>
            <person name="Sorokin D.Y."/>
            <person name="Kublanov I.V."/>
            <person name="Roman P."/>
            <person name="Sinninghe Damste J.S."/>
            <person name="Golyshin P.N."/>
            <person name="Rojo D."/>
            <person name="Ciordia S."/>
            <person name="Mena M.D.C."/>
            <person name="Ferrer M."/>
            <person name="Messina E."/>
            <person name="Smedile F."/>
            <person name="La Spada G."/>
            <person name="La Cono V."/>
            <person name="Yakimov M.M."/>
        </authorList>
    </citation>
    <scope>NUCLEOTIDE SEQUENCE [LARGE SCALE GENOMIC DNA]</scope>
    <source>
        <strain evidence="5">AArc-Sl</strain>
    </source>
</reference>
<dbReference type="RefSeq" id="WP_119820713.1">
    <property type="nucleotide sequence ID" value="NZ_CP025066.1"/>
</dbReference>
<dbReference type="Pfam" id="PF00582">
    <property type="entry name" value="Usp"/>
    <property type="match status" value="1"/>
</dbReference>
<dbReference type="InterPro" id="IPR006015">
    <property type="entry name" value="Universal_stress_UspA"/>
</dbReference>
<dbReference type="PRINTS" id="PR01438">
    <property type="entry name" value="UNVRSLSTRESS"/>
</dbReference>
<evidence type="ECO:0000313" key="4">
    <source>
        <dbReference type="EMBL" id="AUX10441.1"/>
    </source>
</evidence>
<protein>
    <submittedName>
        <fullName evidence="4">Universal stress protein UspA</fullName>
    </submittedName>
</protein>
<dbReference type="Proteomes" id="UP000263012">
    <property type="component" value="Chromosome"/>
</dbReference>
<feature type="region of interest" description="Disordered" evidence="2">
    <location>
        <begin position="142"/>
        <end position="169"/>
    </location>
</feature>
<gene>
    <name evidence="4" type="primary">uspA28</name>
    <name evidence="4" type="ORF">AArcSl_2826</name>
</gene>
<feature type="domain" description="UspA" evidence="3">
    <location>
        <begin position="1"/>
        <end position="140"/>
    </location>
</feature>
<dbReference type="AlphaFoldDB" id="A0A343TMW9"/>
<accession>A0A343TMW9</accession>
<evidence type="ECO:0000256" key="1">
    <source>
        <dbReference type="ARBA" id="ARBA00008791"/>
    </source>
</evidence>
<dbReference type="PANTHER" id="PTHR46268:SF6">
    <property type="entry name" value="UNIVERSAL STRESS PROTEIN UP12"/>
    <property type="match status" value="1"/>
</dbReference>
<feature type="compositionally biased region" description="Basic and acidic residues" evidence="2">
    <location>
        <begin position="144"/>
        <end position="162"/>
    </location>
</feature>
<comment type="similarity">
    <text evidence="1">Belongs to the universal stress protein A family.</text>
</comment>
<sequence>MYSRILIPTDGSAEVERAVDHALDLAEAHGATVHALYVVNTASYAGLPMETAWEGVDELLRSDAEEAVETVRERAEDRSIPVETSIVEGTPSRCIVREAEETGCDLIVMGTHGRGGIDRLLLGSVAEKVVRASSLPVLTVSVSPREDDAIAERQPAESRPSDAEADQSS</sequence>
<evidence type="ECO:0000313" key="5">
    <source>
        <dbReference type="Proteomes" id="UP000263012"/>
    </source>
</evidence>
<proteinExistence type="inferred from homology"/>
<dbReference type="OrthoDB" id="105697at2157"/>
<dbReference type="KEGG" id="hdf:AArcSl_2826"/>
<dbReference type="PIRSF" id="PIRSF006276">
    <property type="entry name" value="UspA"/>
    <property type="match status" value="1"/>
</dbReference>
<dbReference type="InterPro" id="IPR014729">
    <property type="entry name" value="Rossmann-like_a/b/a_fold"/>
</dbReference>